<evidence type="ECO:0000259" key="4">
    <source>
        <dbReference type="Pfam" id="PF24866"/>
    </source>
</evidence>
<feature type="signal peptide" evidence="3">
    <location>
        <begin position="1"/>
        <end position="19"/>
    </location>
</feature>
<dbReference type="AlphaFoldDB" id="A0A6A5ZIP0"/>
<evidence type="ECO:0000313" key="5">
    <source>
        <dbReference type="EMBL" id="KAF2119470.1"/>
    </source>
</evidence>
<dbReference type="OrthoDB" id="5425547at2759"/>
<feature type="transmembrane region" description="Helical" evidence="2">
    <location>
        <begin position="130"/>
        <end position="153"/>
    </location>
</feature>
<feature type="chain" id="PRO_5025551346" description="DUF7732 domain-containing protein" evidence="3">
    <location>
        <begin position="20"/>
        <end position="271"/>
    </location>
</feature>
<evidence type="ECO:0000256" key="2">
    <source>
        <dbReference type="SAM" id="Phobius"/>
    </source>
</evidence>
<reference evidence="5" key="1">
    <citation type="journal article" date="2020" name="Stud. Mycol.">
        <title>101 Dothideomycetes genomes: a test case for predicting lifestyles and emergence of pathogens.</title>
        <authorList>
            <person name="Haridas S."/>
            <person name="Albert R."/>
            <person name="Binder M."/>
            <person name="Bloem J."/>
            <person name="Labutti K."/>
            <person name="Salamov A."/>
            <person name="Andreopoulos B."/>
            <person name="Baker S."/>
            <person name="Barry K."/>
            <person name="Bills G."/>
            <person name="Bluhm B."/>
            <person name="Cannon C."/>
            <person name="Castanera R."/>
            <person name="Culley D."/>
            <person name="Daum C."/>
            <person name="Ezra D."/>
            <person name="Gonzalez J."/>
            <person name="Henrissat B."/>
            <person name="Kuo A."/>
            <person name="Liang C."/>
            <person name="Lipzen A."/>
            <person name="Lutzoni F."/>
            <person name="Magnuson J."/>
            <person name="Mondo S."/>
            <person name="Nolan M."/>
            <person name="Ohm R."/>
            <person name="Pangilinan J."/>
            <person name="Park H.-J."/>
            <person name="Ramirez L."/>
            <person name="Alfaro M."/>
            <person name="Sun H."/>
            <person name="Tritt A."/>
            <person name="Yoshinaga Y."/>
            <person name="Zwiers L.-H."/>
            <person name="Turgeon B."/>
            <person name="Goodwin S."/>
            <person name="Spatafora J."/>
            <person name="Crous P."/>
            <person name="Grigoriev I."/>
        </authorList>
    </citation>
    <scope>NUCLEOTIDE SEQUENCE</scope>
    <source>
        <strain evidence="5">CBS 627.86</strain>
    </source>
</reference>
<proteinExistence type="predicted"/>
<keyword evidence="2" id="KW-0812">Transmembrane</keyword>
<dbReference type="EMBL" id="ML977315">
    <property type="protein sequence ID" value="KAF2119470.1"/>
    <property type="molecule type" value="Genomic_DNA"/>
</dbReference>
<keyword evidence="2" id="KW-1133">Transmembrane helix</keyword>
<keyword evidence="3" id="KW-0732">Signal</keyword>
<gene>
    <name evidence="5" type="ORF">BDV96DRAFT_642492</name>
</gene>
<feature type="domain" description="DUF7732" evidence="4">
    <location>
        <begin position="107"/>
        <end position="237"/>
    </location>
</feature>
<sequence length="271" mass="27396">MRITQFFAYCIFATAAVKAASLPNTNALELLEAHAGSAARSDILSPEHALEKRKGGGGKGGGGGGGGGGGKTSGGGGGSSRSSTSSNVGGATKAGSGVPRSYGGGGYYGGGASVPYQAGRRSGGGLLPGAFLGIGAAALIFPGLWLYSVYPYYLHPYSFYNRTYVNDTVNGLNQTLPVTCLCQDYAVCGCDNNDNAQYINDLVGNGSYAALNKSLVTVSRVNDTDSLVINGTLPNGTTASGGTDDAATGLSVQWSGYWIMGAIFFYAAALL</sequence>
<dbReference type="PANTHER" id="PTHR42091:SF1">
    <property type="entry name" value="CONSERVED GLYCINE-RICH PROTEIN (AFU_ORTHOLOGUE AFUA_7G02440)"/>
    <property type="match status" value="1"/>
</dbReference>
<dbReference type="Pfam" id="PF24866">
    <property type="entry name" value="DUF7732"/>
    <property type="match status" value="1"/>
</dbReference>
<name>A0A6A5ZIP0_9PLEO</name>
<dbReference type="Proteomes" id="UP000799770">
    <property type="component" value="Unassembled WGS sequence"/>
</dbReference>
<keyword evidence="6" id="KW-1185">Reference proteome</keyword>
<dbReference type="PANTHER" id="PTHR42091">
    <property type="entry name" value="CONSERVED GLYCINE-RICH PROTEIN (AFU_ORTHOLOGUE AFUA_7G02440)"/>
    <property type="match status" value="1"/>
</dbReference>
<evidence type="ECO:0000313" key="6">
    <source>
        <dbReference type="Proteomes" id="UP000799770"/>
    </source>
</evidence>
<protein>
    <recommendedName>
        <fullName evidence="4">DUF7732 domain-containing protein</fullName>
    </recommendedName>
</protein>
<feature type="region of interest" description="Disordered" evidence="1">
    <location>
        <begin position="42"/>
        <end position="95"/>
    </location>
</feature>
<feature type="compositionally biased region" description="Gly residues" evidence="1">
    <location>
        <begin position="57"/>
        <end position="79"/>
    </location>
</feature>
<dbReference type="InterPro" id="IPR056634">
    <property type="entry name" value="DUF7732"/>
</dbReference>
<keyword evidence="2" id="KW-0472">Membrane</keyword>
<organism evidence="5 6">
    <name type="scientific">Lophiotrema nucula</name>
    <dbReference type="NCBI Taxonomy" id="690887"/>
    <lineage>
        <taxon>Eukaryota</taxon>
        <taxon>Fungi</taxon>
        <taxon>Dikarya</taxon>
        <taxon>Ascomycota</taxon>
        <taxon>Pezizomycotina</taxon>
        <taxon>Dothideomycetes</taxon>
        <taxon>Pleosporomycetidae</taxon>
        <taxon>Pleosporales</taxon>
        <taxon>Lophiotremataceae</taxon>
        <taxon>Lophiotrema</taxon>
    </lineage>
</organism>
<evidence type="ECO:0000256" key="1">
    <source>
        <dbReference type="SAM" id="MobiDB-lite"/>
    </source>
</evidence>
<accession>A0A6A5ZIP0</accession>
<evidence type="ECO:0000256" key="3">
    <source>
        <dbReference type="SAM" id="SignalP"/>
    </source>
</evidence>